<dbReference type="InterPro" id="IPR027417">
    <property type="entry name" value="P-loop_NTPase"/>
</dbReference>
<keyword evidence="10" id="KW-0234">DNA repair</keyword>
<evidence type="ECO:0000313" key="14">
    <source>
        <dbReference type="EMBL" id="KAL1602664.1"/>
    </source>
</evidence>
<evidence type="ECO:0000256" key="11">
    <source>
        <dbReference type="ARBA" id="ARBA00023242"/>
    </source>
</evidence>
<evidence type="ECO:0000256" key="4">
    <source>
        <dbReference type="ARBA" id="ARBA00022454"/>
    </source>
</evidence>
<evidence type="ECO:0000256" key="6">
    <source>
        <dbReference type="ARBA" id="ARBA00022763"/>
    </source>
</evidence>
<name>A0ABR3RDZ6_9PLEO</name>
<evidence type="ECO:0000256" key="7">
    <source>
        <dbReference type="ARBA" id="ARBA00022840"/>
    </source>
</evidence>
<reference evidence="14 15" key="1">
    <citation type="submission" date="2024-02" db="EMBL/GenBank/DDBJ databases">
        <title>De novo assembly and annotation of 12 fungi associated with fruit tree decline syndrome in Ontario, Canada.</title>
        <authorList>
            <person name="Sulman M."/>
            <person name="Ellouze W."/>
            <person name="Ilyukhin E."/>
        </authorList>
    </citation>
    <scope>NUCLEOTIDE SEQUENCE [LARGE SCALE GENOMIC DNA]</scope>
    <source>
        <strain evidence="14 15">M42-189</strain>
    </source>
</reference>
<dbReference type="PANTHER" id="PTHR19306">
    <property type="entry name" value="STRUCTURAL MAINTENANCE OF CHROMOSOMES 5,6 SMC5, SMC6"/>
    <property type="match status" value="1"/>
</dbReference>
<dbReference type="EMBL" id="JAKJXO020000007">
    <property type="protein sequence ID" value="KAL1602664.1"/>
    <property type="molecule type" value="Genomic_DNA"/>
</dbReference>
<dbReference type="Proteomes" id="UP001521785">
    <property type="component" value="Unassembled WGS sequence"/>
</dbReference>
<keyword evidence="5" id="KW-0547">Nucleotide-binding</keyword>
<evidence type="ECO:0000313" key="15">
    <source>
        <dbReference type="Proteomes" id="UP001521785"/>
    </source>
</evidence>
<keyword evidence="4" id="KW-0158">Chromosome</keyword>
<evidence type="ECO:0000256" key="9">
    <source>
        <dbReference type="ARBA" id="ARBA00023172"/>
    </source>
</evidence>
<evidence type="ECO:0000256" key="12">
    <source>
        <dbReference type="SAM" id="Coils"/>
    </source>
</evidence>
<keyword evidence="11" id="KW-0539">Nucleus</keyword>
<sequence>MFKISHDTVRNSLIANQYIEQIVLIQDRKEASMLAHRPPNNRPNVKAIYCWSDSDQGHRLGHQFTMNNSTGTTSMGAIQEYRGAIRMQADKGHQIQEGKESLSIIQREKNDLEGAMQAAQKQWNACQAKLQEHKTSKKRLTEQMDRAHEDVDTLEGEVAAAMPDTAQLEQLEKELEDFQEQLKLDEEQYEDLLGEQGSTSMESKEHKKKADEAMKAVKDLEARLERCRAQVHALSQKREQALRRKNQAIEQVQEAEEIRSSWQQKLDELQVDLETHLEDAGKVCERVEVPRGATFESLQRKLEEAKKRRAGLEKELGGSQAELQAKALAAKKAWEEAAVFVRNGETLRNSLSNALKHRKVRWSHFRNDISLRASVYFMQLLSERRFRGKLLVNHKKKALDMIIQPDSNVQGTDARQTKTLSGGEKSFSTICLLLALWDAMGSPLRCLDEFDVFMDSVNRDVSMEMIIGAARNSRGRQYILITPQAMNNKSVKSMQDVTVIKMSDPERGQTALNFSR</sequence>
<organism evidence="14 15">
    <name type="scientific">Paraconiothyrium brasiliense</name>
    <dbReference type="NCBI Taxonomy" id="300254"/>
    <lineage>
        <taxon>Eukaryota</taxon>
        <taxon>Fungi</taxon>
        <taxon>Dikarya</taxon>
        <taxon>Ascomycota</taxon>
        <taxon>Pezizomycotina</taxon>
        <taxon>Dothideomycetes</taxon>
        <taxon>Pleosporomycetidae</taxon>
        <taxon>Pleosporales</taxon>
        <taxon>Massarineae</taxon>
        <taxon>Didymosphaeriaceae</taxon>
        <taxon>Paraconiothyrium</taxon>
    </lineage>
</organism>
<evidence type="ECO:0000256" key="5">
    <source>
        <dbReference type="ARBA" id="ARBA00022741"/>
    </source>
</evidence>
<comment type="similarity">
    <text evidence="3">Belongs to the SMC family. SMC6 subfamily.</text>
</comment>
<keyword evidence="7" id="KW-0067">ATP-binding</keyword>
<keyword evidence="8 12" id="KW-0175">Coiled coil</keyword>
<evidence type="ECO:0000256" key="8">
    <source>
        <dbReference type="ARBA" id="ARBA00023054"/>
    </source>
</evidence>
<evidence type="ECO:0000256" key="2">
    <source>
        <dbReference type="ARBA" id="ARBA00004286"/>
    </source>
</evidence>
<dbReference type="Gene3D" id="1.10.287.1490">
    <property type="match status" value="1"/>
</dbReference>
<dbReference type="PANTHER" id="PTHR19306:SF6">
    <property type="entry name" value="STRUCTURAL MAINTENANCE OF CHROMOSOMES PROTEIN 6"/>
    <property type="match status" value="1"/>
</dbReference>
<evidence type="ECO:0000256" key="3">
    <source>
        <dbReference type="ARBA" id="ARBA00006793"/>
    </source>
</evidence>
<dbReference type="Pfam" id="PF02463">
    <property type="entry name" value="SMC_N"/>
    <property type="match status" value="1"/>
</dbReference>
<gene>
    <name evidence="14" type="primary">smc6</name>
    <name evidence="14" type="ORF">SLS60_006081</name>
</gene>
<accession>A0ABR3RDZ6</accession>
<proteinExistence type="inferred from homology"/>
<dbReference type="Gene3D" id="3.40.50.300">
    <property type="entry name" value="P-loop containing nucleotide triphosphate hydrolases"/>
    <property type="match status" value="1"/>
</dbReference>
<evidence type="ECO:0000259" key="13">
    <source>
        <dbReference type="Pfam" id="PF02463"/>
    </source>
</evidence>
<evidence type="ECO:0000256" key="10">
    <source>
        <dbReference type="ARBA" id="ARBA00023204"/>
    </source>
</evidence>
<feature type="coiled-coil region" evidence="12">
    <location>
        <begin position="102"/>
        <end position="322"/>
    </location>
</feature>
<comment type="subcellular location">
    <subcellularLocation>
        <location evidence="2">Chromosome</location>
    </subcellularLocation>
    <subcellularLocation>
        <location evidence="1">Nucleus</location>
    </subcellularLocation>
</comment>
<dbReference type="SUPFAM" id="SSF52540">
    <property type="entry name" value="P-loop containing nucleoside triphosphate hydrolases"/>
    <property type="match status" value="1"/>
</dbReference>
<comment type="caution">
    <text evidence="14">The sequence shown here is derived from an EMBL/GenBank/DDBJ whole genome shotgun (WGS) entry which is preliminary data.</text>
</comment>
<dbReference type="InterPro" id="IPR003395">
    <property type="entry name" value="RecF/RecN/SMC_N"/>
</dbReference>
<keyword evidence="9" id="KW-0233">DNA recombination</keyword>
<feature type="domain" description="RecF/RecN/SMC N-terminal" evidence="13">
    <location>
        <begin position="152"/>
        <end position="497"/>
    </location>
</feature>
<keyword evidence="6" id="KW-0227">DNA damage</keyword>
<evidence type="ECO:0000256" key="1">
    <source>
        <dbReference type="ARBA" id="ARBA00004123"/>
    </source>
</evidence>
<keyword evidence="15" id="KW-1185">Reference proteome</keyword>
<protein>
    <submittedName>
        <fullName evidence="14">Structural maintenance of chromosomes protein 6</fullName>
    </submittedName>
</protein>